<keyword evidence="1" id="KW-0812">Transmembrane</keyword>
<reference evidence="2 3" key="1">
    <citation type="journal article" date="2021" name="Nat. Commun.">
        <title>Incipient diploidization of the medicinal plant Perilla within 10,000 years.</title>
        <authorList>
            <person name="Zhang Y."/>
            <person name="Shen Q."/>
            <person name="Leng L."/>
            <person name="Zhang D."/>
            <person name="Chen S."/>
            <person name="Shi Y."/>
            <person name="Ning Z."/>
            <person name="Chen S."/>
        </authorList>
    </citation>
    <scope>NUCLEOTIDE SEQUENCE [LARGE SCALE GENOMIC DNA]</scope>
    <source>
        <strain evidence="3">cv. PC099</strain>
    </source>
</reference>
<organism evidence="2 3">
    <name type="scientific">Perilla frutescens var. hirtella</name>
    <name type="common">Perilla citriodora</name>
    <name type="synonym">Perilla setoyensis</name>
    <dbReference type="NCBI Taxonomy" id="608512"/>
    <lineage>
        <taxon>Eukaryota</taxon>
        <taxon>Viridiplantae</taxon>
        <taxon>Streptophyta</taxon>
        <taxon>Embryophyta</taxon>
        <taxon>Tracheophyta</taxon>
        <taxon>Spermatophyta</taxon>
        <taxon>Magnoliopsida</taxon>
        <taxon>eudicotyledons</taxon>
        <taxon>Gunneridae</taxon>
        <taxon>Pentapetalae</taxon>
        <taxon>asterids</taxon>
        <taxon>lamiids</taxon>
        <taxon>Lamiales</taxon>
        <taxon>Lamiaceae</taxon>
        <taxon>Nepetoideae</taxon>
        <taxon>Elsholtzieae</taxon>
        <taxon>Perilla</taxon>
    </lineage>
</organism>
<dbReference type="Proteomes" id="UP001190926">
    <property type="component" value="Unassembled WGS sequence"/>
</dbReference>
<keyword evidence="1" id="KW-1133">Transmembrane helix</keyword>
<name>A0AAD4PE26_PERFH</name>
<gene>
    <name evidence="2" type="ORF">C2S53_003205</name>
</gene>
<accession>A0AAD4PE26</accession>
<evidence type="ECO:0000313" key="2">
    <source>
        <dbReference type="EMBL" id="KAH6835497.1"/>
    </source>
</evidence>
<evidence type="ECO:0000313" key="3">
    <source>
        <dbReference type="Proteomes" id="UP001190926"/>
    </source>
</evidence>
<evidence type="ECO:0000256" key="1">
    <source>
        <dbReference type="SAM" id="Phobius"/>
    </source>
</evidence>
<protein>
    <submittedName>
        <fullName evidence="2">Uncharacterized protein</fullName>
    </submittedName>
</protein>
<comment type="caution">
    <text evidence="2">The sequence shown here is derived from an EMBL/GenBank/DDBJ whole genome shotgun (WGS) entry which is preliminary data.</text>
</comment>
<dbReference type="PANTHER" id="PTHR33625:SF4">
    <property type="entry name" value="OS08G0179900 PROTEIN"/>
    <property type="match status" value="1"/>
</dbReference>
<sequence length="323" mass="33880">MGGGAIRAAAKVAGITATGGIRSMTSEHYSAARKAASAIPVAAKAEEMKLMAKNSEAGLQRPCLDIDEWVFPDAEEAAADLMPRVVFGGLPSLQEAKEATSELSAALEKTYLTTPNSVGNAGSVAADHDSNKLVVDTKACITTQIAAAPSIPAPAVMAFKFLHESSNAKNVVASIACDPNVWNAVLQNDELQQFLQSQMASDSRKDMNSSLESFADYDIADKDYTTGSVADYDPKGFTGSSKLTEYEVVSGFTDAFQKMKSSVVDMVSSLSGYMQNLFGVKGGSGVLVNSDGTARVSADAVMQASFMGLAVMAILVILMKRAN</sequence>
<dbReference type="PANTHER" id="PTHR33625">
    <property type="entry name" value="OS08G0179900 PROTEIN"/>
    <property type="match status" value="1"/>
</dbReference>
<keyword evidence="1" id="KW-0472">Membrane</keyword>
<proteinExistence type="predicted"/>
<dbReference type="AlphaFoldDB" id="A0AAD4PE26"/>
<keyword evidence="3" id="KW-1185">Reference proteome</keyword>
<feature type="transmembrane region" description="Helical" evidence="1">
    <location>
        <begin position="300"/>
        <end position="319"/>
    </location>
</feature>
<dbReference type="EMBL" id="SDAM02000034">
    <property type="protein sequence ID" value="KAH6835497.1"/>
    <property type="molecule type" value="Genomic_DNA"/>
</dbReference>